<dbReference type="InterPro" id="IPR019270">
    <property type="entry name" value="DUF2283"/>
</dbReference>
<name>A0A4R5Q8F3_9PROT</name>
<protein>
    <submittedName>
        <fullName evidence="1">DUF2283 domain-containing protein</fullName>
    </submittedName>
</protein>
<gene>
    <name evidence="1" type="ORF">E2C06_31070</name>
</gene>
<comment type="caution">
    <text evidence="1">The sequence shown here is derived from an EMBL/GenBank/DDBJ whole genome shotgun (WGS) entry which is preliminary data.</text>
</comment>
<sequence length="139" mass="14823">MGATYDQEADVIAVRFAPADAQYIDSVEIAPGLTVDHDQFGRIVAVEILGVAKLLDRGRTTPAGGSYPAPYESAFDDAVQRYSRTFVDQGVPYCAKLGTVDLPVAVAVLNRAVALGQPLGWWGIMRALGYSLPPKGVNL</sequence>
<accession>A0A4R5Q8F3</accession>
<dbReference type="Proteomes" id="UP000295096">
    <property type="component" value="Unassembled WGS sequence"/>
</dbReference>
<dbReference type="OrthoDB" id="9799670at2"/>
<evidence type="ECO:0000313" key="2">
    <source>
        <dbReference type="Proteomes" id="UP000295096"/>
    </source>
</evidence>
<evidence type="ECO:0000313" key="1">
    <source>
        <dbReference type="EMBL" id="TDH58738.1"/>
    </source>
</evidence>
<keyword evidence="2" id="KW-1185">Reference proteome</keyword>
<reference evidence="1 2" key="1">
    <citation type="journal article" date="2016" name="J. Microbiol.">
        <title>Dankookia rubra gen. nov., sp. nov., an alphaproteobacterium isolated from sediment of a shallow stream.</title>
        <authorList>
            <person name="Kim W.H."/>
            <person name="Kim D.H."/>
            <person name="Kang K."/>
            <person name="Ahn T.Y."/>
        </authorList>
    </citation>
    <scope>NUCLEOTIDE SEQUENCE [LARGE SCALE GENOMIC DNA]</scope>
    <source>
        <strain evidence="1 2">JCM30602</strain>
    </source>
</reference>
<organism evidence="1 2">
    <name type="scientific">Dankookia rubra</name>
    <dbReference type="NCBI Taxonomy" id="1442381"/>
    <lineage>
        <taxon>Bacteria</taxon>
        <taxon>Pseudomonadati</taxon>
        <taxon>Pseudomonadota</taxon>
        <taxon>Alphaproteobacteria</taxon>
        <taxon>Acetobacterales</taxon>
        <taxon>Roseomonadaceae</taxon>
        <taxon>Dankookia</taxon>
    </lineage>
</organism>
<proteinExistence type="predicted"/>
<dbReference type="Pfam" id="PF10049">
    <property type="entry name" value="DUF2283"/>
    <property type="match status" value="1"/>
</dbReference>
<dbReference type="EMBL" id="SMSJ01000099">
    <property type="protein sequence ID" value="TDH58738.1"/>
    <property type="molecule type" value="Genomic_DNA"/>
</dbReference>
<dbReference type="AlphaFoldDB" id="A0A4R5Q8F3"/>